<reference evidence="1" key="1">
    <citation type="submission" date="2014-01" db="EMBL/GenBank/DDBJ databases">
        <title>Draft genome sequence of highly nematicidal Bacillus thuringiensis DB27.</title>
        <authorList>
            <person name="Iatsenko I."/>
            <person name="Pickard D."/>
            <person name="Corton C."/>
            <person name="Dougan G."/>
            <person name="Sommer R.J."/>
        </authorList>
    </citation>
    <scope>NUCLEOTIDE SEQUENCE [LARGE SCALE GENOMIC DNA]</scope>
    <source>
        <strain evidence="1">DB27</strain>
    </source>
</reference>
<organism evidence="1">
    <name type="scientific">Bacillus thuringiensis DB27</name>
    <dbReference type="NCBI Taxonomy" id="1431339"/>
    <lineage>
        <taxon>Bacteria</taxon>
        <taxon>Bacillati</taxon>
        <taxon>Bacillota</taxon>
        <taxon>Bacilli</taxon>
        <taxon>Bacillales</taxon>
        <taxon>Bacillaceae</taxon>
        <taxon>Bacillus</taxon>
        <taxon>Bacillus cereus group</taxon>
    </lineage>
</organism>
<dbReference type="HOGENOM" id="CLU_2314614_0_0_9"/>
<evidence type="ECO:0000313" key="1">
    <source>
        <dbReference type="EMBL" id="CDN36413.1"/>
    </source>
</evidence>
<dbReference type="Proteomes" id="UP000030682">
    <property type="component" value="Unassembled WGS sequence"/>
</dbReference>
<reference evidence="1" key="2">
    <citation type="submission" date="2014-01" db="EMBL/GenBank/DDBJ databases">
        <authorList>
            <person name="Aslett M."/>
        </authorList>
    </citation>
    <scope>NUCLEOTIDE SEQUENCE [LARGE SCALE GENOMIC DNA]</scope>
    <source>
        <strain evidence="1">DB27</strain>
    </source>
</reference>
<accession>W8Y4Q2</accession>
<dbReference type="AlphaFoldDB" id="W8Y4Q2"/>
<name>W8Y4Q2_BACTU</name>
<dbReference type="EMBL" id="HG810017">
    <property type="protein sequence ID" value="CDN36413.1"/>
    <property type="molecule type" value="Genomic_DNA"/>
</dbReference>
<gene>
    <name evidence="1" type="ORF">BTDB27_002755</name>
</gene>
<sequence>MAFDVMTNTSVIYGELLKESEILCLLVEAEKTTETKRNIENPHVQEWILEMLEQDENKRLEALAELKERHNIEELSKEEGSLFGKGCDWITKLWRGLKV</sequence>
<protein>
    <submittedName>
        <fullName evidence="1">Uncharacterized protein</fullName>
    </submittedName>
</protein>
<proteinExistence type="predicted"/>